<feature type="compositionally biased region" description="Acidic residues" evidence="5">
    <location>
        <begin position="271"/>
        <end position="299"/>
    </location>
</feature>
<feature type="region of interest" description="Disordered" evidence="5">
    <location>
        <begin position="177"/>
        <end position="332"/>
    </location>
</feature>
<dbReference type="EMBL" id="KZ819634">
    <property type="protein sequence ID" value="PWN93464.1"/>
    <property type="molecule type" value="Genomic_DNA"/>
</dbReference>
<evidence type="ECO:0000256" key="5">
    <source>
        <dbReference type="SAM" id="MobiDB-lite"/>
    </source>
</evidence>
<evidence type="ECO:0000256" key="1">
    <source>
        <dbReference type="ARBA" id="ARBA00004123"/>
    </source>
</evidence>
<protein>
    <recommendedName>
        <fullName evidence="6">BHLH domain-containing protein</fullName>
    </recommendedName>
</protein>
<feature type="compositionally biased region" description="Low complexity" evidence="5">
    <location>
        <begin position="79"/>
        <end position="91"/>
    </location>
</feature>
<dbReference type="SUPFAM" id="SSF47459">
    <property type="entry name" value="HLH, helix-loop-helix DNA-binding domain"/>
    <property type="match status" value="1"/>
</dbReference>
<evidence type="ECO:0000259" key="6">
    <source>
        <dbReference type="PROSITE" id="PS50888"/>
    </source>
</evidence>
<dbReference type="OrthoDB" id="690068at2759"/>
<feature type="region of interest" description="Disordered" evidence="5">
    <location>
        <begin position="361"/>
        <end position="397"/>
    </location>
</feature>
<dbReference type="PANTHER" id="PTHR46117:SF3">
    <property type="entry name" value="FI24210P1"/>
    <property type="match status" value="1"/>
</dbReference>
<dbReference type="InParanoid" id="A0A316YXI2"/>
<feature type="domain" description="BHLH" evidence="6">
    <location>
        <begin position="37"/>
        <end position="132"/>
    </location>
</feature>
<keyword evidence="8" id="KW-1185">Reference proteome</keyword>
<dbReference type="GO" id="GO:0000978">
    <property type="term" value="F:RNA polymerase II cis-regulatory region sequence-specific DNA binding"/>
    <property type="evidence" value="ECO:0007669"/>
    <property type="project" value="TreeGrafter"/>
</dbReference>
<reference evidence="7 8" key="1">
    <citation type="journal article" date="2018" name="Mol. Biol. Evol.">
        <title>Broad Genomic Sampling Reveals a Smut Pathogenic Ancestry of the Fungal Clade Ustilaginomycotina.</title>
        <authorList>
            <person name="Kijpornyongpan T."/>
            <person name="Mondo S.J."/>
            <person name="Barry K."/>
            <person name="Sandor L."/>
            <person name="Lee J."/>
            <person name="Lipzen A."/>
            <person name="Pangilinan J."/>
            <person name="LaButti K."/>
            <person name="Hainaut M."/>
            <person name="Henrissat B."/>
            <person name="Grigoriev I.V."/>
            <person name="Spatafora J.W."/>
            <person name="Aime M.C."/>
        </authorList>
    </citation>
    <scope>NUCLEOTIDE SEQUENCE [LARGE SCALE GENOMIC DNA]</scope>
    <source>
        <strain evidence="7 8">MCA 4198</strain>
    </source>
</reference>
<keyword evidence="3" id="KW-0804">Transcription</keyword>
<dbReference type="InterPro" id="IPR036638">
    <property type="entry name" value="HLH_DNA-bd_sf"/>
</dbReference>
<keyword evidence="4" id="KW-0539">Nucleus</keyword>
<dbReference type="InterPro" id="IPR051732">
    <property type="entry name" value="USF"/>
</dbReference>
<proteinExistence type="predicted"/>
<keyword evidence="2" id="KW-0805">Transcription regulation</keyword>
<feature type="region of interest" description="Disordered" evidence="5">
    <location>
        <begin position="79"/>
        <end position="100"/>
    </location>
</feature>
<dbReference type="Gene3D" id="4.10.280.10">
    <property type="entry name" value="Helix-loop-helix DNA-binding domain"/>
    <property type="match status" value="1"/>
</dbReference>
<dbReference type="Pfam" id="PF00010">
    <property type="entry name" value="HLH"/>
    <property type="match status" value="1"/>
</dbReference>
<dbReference type="AlphaFoldDB" id="A0A316YXI2"/>
<gene>
    <name evidence="7" type="ORF">FA10DRAFT_277270</name>
</gene>
<dbReference type="RefSeq" id="XP_025380662.1">
    <property type="nucleotide sequence ID" value="XM_025523365.1"/>
</dbReference>
<feature type="compositionally biased region" description="Polar residues" evidence="5">
    <location>
        <begin position="184"/>
        <end position="193"/>
    </location>
</feature>
<dbReference type="InterPro" id="IPR011598">
    <property type="entry name" value="bHLH_dom"/>
</dbReference>
<evidence type="ECO:0000256" key="2">
    <source>
        <dbReference type="ARBA" id="ARBA00023015"/>
    </source>
</evidence>
<organism evidence="7 8">
    <name type="scientific">Acaromyces ingoldii</name>
    <dbReference type="NCBI Taxonomy" id="215250"/>
    <lineage>
        <taxon>Eukaryota</taxon>
        <taxon>Fungi</taxon>
        <taxon>Dikarya</taxon>
        <taxon>Basidiomycota</taxon>
        <taxon>Ustilaginomycotina</taxon>
        <taxon>Exobasidiomycetes</taxon>
        <taxon>Exobasidiales</taxon>
        <taxon>Cryptobasidiaceae</taxon>
        <taxon>Acaromyces</taxon>
    </lineage>
</organism>
<feature type="region of interest" description="Disordered" evidence="5">
    <location>
        <begin position="418"/>
        <end position="492"/>
    </location>
</feature>
<accession>A0A316YXI2</accession>
<feature type="compositionally biased region" description="Basic residues" evidence="5">
    <location>
        <begin position="29"/>
        <end position="43"/>
    </location>
</feature>
<evidence type="ECO:0000256" key="4">
    <source>
        <dbReference type="ARBA" id="ARBA00023242"/>
    </source>
</evidence>
<name>A0A316YXI2_9BASI</name>
<feature type="compositionally biased region" description="Polar residues" evidence="5">
    <location>
        <begin position="323"/>
        <end position="332"/>
    </location>
</feature>
<dbReference type="Proteomes" id="UP000245768">
    <property type="component" value="Unassembled WGS sequence"/>
</dbReference>
<evidence type="ECO:0000313" key="8">
    <source>
        <dbReference type="Proteomes" id="UP000245768"/>
    </source>
</evidence>
<dbReference type="GO" id="GO:0046983">
    <property type="term" value="F:protein dimerization activity"/>
    <property type="evidence" value="ECO:0007669"/>
    <property type="project" value="InterPro"/>
</dbReference>
<dbReference type="SMART" id="SM00353">
    <property type="entry name" value="HLH"/>
    <property type="match status" value="1"/>
</dbReference>
<dbReference type="GeneID" id="37045281"/>
<evidence type="ECO:0000256" key="3">
    <source>
        <dbReference type="ARBA" id="ARBA00023163"/>
    </source>
</evidence>
<dbReference type="GO" id="GO:0000981">
    <property type="term" value="F:DNA-binding transcription factor activity, RNA polymerase II-specific"/>
    <property type="evidence" value="ECO:0007669"/>
    <property type="project" value="TreeGrafter"/>
</dbReference>
<feature type="compositionally biased region" description="Polar residues" evidence="5">
    <location>
        <begin position="201"/>
        <end position="210"/>
    </location>
</feature>
<feature type="region of interest" description="Disordered" evidence="5">
    <location>
        <begin position="1"/>
        <end position="50"/>
    </location>
</feature>
<dbReference type="STRING" id="215250.A0A316YXI2"/>
<dbReference type="PROSITE" id="PS50888">
    <property type="entry name" value="BHLH"/>
    <property type="match status" value="1"/>
</dbReference>
<comment type="subcellular location">
    <subcellularLocation>
        <location evidence="1">Nucleus</location>
    </subcellularLocation>
</comment>
<evidence type="ECO:0000313" key="7">
    <source>
        <dbReference type="EMBL" id="PWN93464.1"/>
    </source>
</evidence>
<dbReference type="PANTHER" id="PTHR46117">
    <property type="entry name" value="FI24210P1"/>
    <property type="match status" value="1"/>
</dbReference>
<sequence length="492" mass="53834">MTAGGTMATTQSTETVAPAAVTAGETGAPKRKSRPLRRKTSHSVIERRRREKINEGLIQLQATVPACREELRELLAAKVAAKKGGPSSSSKRATERDVGSEVDRLMEEKVETQMILEKLCIISHTVDYVHELHEKLAAYRRMCRCSPPLAATLQEEESMRSKQHQHRLDVHEHVVRDQEAGTEGNVSSSQTPSPILAGQDSGRTVPQTSCCGAKRKRHWGSNKPLDIKSGETLPTSMPKKVRAVQGAEERRDRPKRKAAPSKFDKETSESVPDDEDMQTGQEEQEQEDREHDMLEDESESDHSSDLELDPIAPHPVNKGDQLPNLNATAFDPSIQSPSIVASLPSLRSLYANVGPTGITQAATIPLAPEGQRPSKKGSGSKSSHHGRSKKEAVQYSSVSMLATPSSFLRRRRATDVGLFNPAQPESRSDGHASFGEPVTHACGQVHAPGLPVHKEAAPHLLPPLIAYPENSPQRRRRSFSPSDRVLPGHSHT</sequence>
<dbReference type="GO" id="GO:0005634">
    <property type="term" value="C:nucleus"/>
    <property type="evidence" value="ECO:0007669"/>
    <property type="project" value="UniProtKB-SubCell"/>
</dbReference>